<organism evidence="3 4">
    <name type="scientific">Clostridium acidisoli DSM 12555</name>
    <dbReference type="NCBI Taxonomy" id="1121291"/>
    <lineage>
        <taxon>Bacteria</taxon>
        <taxon>Bacillati</taxon>
        <taxon>Bacillota</taxon>
        <taxon>Clostridia</taxon>
        <taxon>Eubacteriales</taxon>
        <taxon>Clostridiaceae</taxon>
        <taxon>Clostridium</taxon>
    </lineage>
</organism>
<dbReference type="OrthoDB" id="14196at2"/>
<name>A0A1W1Y0K4_9CLOT</name>
<dbReference type="SUPFAM" id="SSF54534">
    <property type="entry name" value="FKBP-like"/>
    <property type="match status" value="1"/>
</dbReference>
<dbReference type="STRING" id="1121291.SAMN02745134_03849"/>
<feature type="domain" description="PpiC" evidence="2">
    <location>
        <begin position="113"/>
        <end position="202"/>
    </location>
</feature>
<keyword evidence="1" id="KW-0697">Rotamase</keyword>
<dbReference type="PANTHER" id="PTHR47245:SF2">
    <property type="entry name" value="PEPTIDYL-PROLYL CIS-TRANS ISOMERASE HP_0175-RELATED"/>
    <property type="match status" value="1"/>
</dbReference>
<dbReference type="Gene3D" id="3.10.50.40">
    <property type="match status" value="1"/>
</dbReference>
<dbReference type="GO" id="GO:0003755">
    <property type="term" value="F:peptidyl-prolyl cis-trans isomerase activity"/>
    <property type="evidence" value="ECO:0007669"/>
    <property type="project" value="UniProtKB-KW"/>
</dbReference>
<dbReference type="PANTHER" id="PTHR47245">
    <property type="entry name" value="PEPTIDYLPROLYL ISOMERASE"/>
    <property type="match status" value="1"/>
</dbReference>
<dbReference type="AlphaFoldDB" id="A0A1W1Y0K4"/>
<dbReference type="EMBL" id="FWXH01000041">
    <property type="protein sequence ID" value="SMC29321.1"/>
    <property type="molecule type" value="Genomic_DNA"/>
</dbReference>
<dbReference type="SUPFAM" id="SSF109998">
    <property type="entry name" value="Triger factor/SurA peptide-binding domain-like"/>
    <property type="match status" value="1"/>
</dbReference>
<evidence type="ECO:0000259" key="2">
    <source>
        <dbReference type="PROSITE" id="PS50198"/>
    </source>
</evidence>
<sequence>MKNKILAIVNGKEITENDIQQSISRFPEDRRQYLSTEQGKKQLLEQIISFELIYNEAKDNGLENDAEYKDQIEAMKRELLTQLAIKRILDEAKVSEDDAEKYYEANKAVFKEAGKVNAKHILVDTEDKALKIKKEIQEGKSFEDAAREYSTCPSKAQGGDLGSFTRGQMVPEFEDVAFSQEVGIVGDPVKTQFGYHIIKVESRKEEEPKAYEEVKEAIINRLTQERQNMKYTEHTENLKKKYSVDIK</sequence>
<dbReference type="InterPro" id="IPR000297">
    <property type="entry name" value="PPIase_PpiC"/>
</dbReference>
<dbReference type="InterPro" id="IPR046357">
    <property type="entry name" value="PPIase_dom_sf"/>
</dbReference>
<dbReference type="PROSITE" id="PS01096">
    <property type="entry name" value="PPIC_PPIASE_1"/>
    <property type="match status" value="1"/>
</dbReference>
<gene>
    <name evidence="3" type="ORF">SAMN02745134_03849</name>
</gene>
<dbReference type="Pfam" id="PF00639">
    <property type="entry name" value="Rotamase"/>
    <property type="match status" value="1"/>
</dbReference>
<dbReference type="InterPro" id="IPR050245">
    <property type="entry name" value="PrsA_foldase"/>
</dbReference>
<reference evidence="3 4" key="1">
    <citation type="submission" date="2017-04" db="EMBL/GenBank/DDBJ databases">
        <authorList>
            <person name="Afonso C.L."/>
            <person name="Miller P.J."/>
            <person name="Scott M.A."/>
            <person name="Spackman E."/>
            <person name="Goraichik I."/>
            <person name="Dimitrov K.M."/>
            <person name="Suarez D.L."/>
            <person name="Swayne D.E."/>
        </authorList>
    </citation>
    <scope>NUCLEOTIDE SEQUENCE [LARGE SCALE GENOMIC DNA]</scope>
    <source>
        <strain evidence="3 4">DSM 12555</strain>
    </source>
</reference>
<protein>
    <submittedName>
        <fullName evidence="3">Peptidyl-prolyl cis-trans isomerase C</fullName>
    </submittedName>
</protein>
<evidence type="ECO:0000256" key="1">
    <source>
        <dbReference type="PROSITE-ProRule" id="PRU00278"/>
    </source>
</evidence>
<dbReference type="RefSeq" id="WP_084117817.1">
    <property type="nucleotide sequence ID" value="NZ_FWXH01000041.1"/>
</dbReference>
<evidence type="ECO:0000313" key="3">
    <source>
        <dbReference type="EMBL" id="SMC29321.1"/>
    </source>
</evidence>
<proteinExistence type="predicted"/>
<dbReference type="Proteomes" id="UP000192468">
    <property type="component" value="Unassembled WGS sequence"/>
</dbReference>
<evidence type="ECO:0000313" key="4">
    <source>
        <dbReference type="Proteomes" id="UP000192468"/>
    </source>
</evidence>
<keyword evidence="4" id="KW-1185">Reference proteome</keyword>
<dbReference type="PROSITE" id="PS50198">
    <property type="entry name" value="PPIC_PPIASE_2"/>
    <property type="match status" value="1"/>
</dbReference>
<accession>A0A1W1Y0K4</accession>
<dbReference type="InterPro" id="IPR027304">
    <property type="entry name" value="Trigger_fact/SurA_dom_sf"/>
</dbReference>
<keyword evidence="1 3" id="KW-0413">Isomerase</keyword>
<dbReference type="InterPro" id="IPR023058">
    <property type="entry name" value="PPIase_PpiC_CS"/>
</dbReference>
<dbReference type="Gene3D" id="1.10.8.1040">
    <property type="match status" value="1"/>
</dbReference>